<reference evidence="4" key="1">
    <citation type="submission" date="2022-10" db="EMBL/GenBank/DDBJ databases">
        <title>Gaoshiqiia sediminis gen. nov., sp. nov., isolated from coastal sediment.</title>
        <authorList>
            <person name="Yu W.X."/>
            <person name="Mu D.S."/>
            <person name="Du J.Z."/>
            <person name="Liang Y.Q."/>
        </authorList>
    </citation>
    <scope>NUCLEOTIDE SEQUENCE</scope>
    <source>
        <strain evidence="4">A06</strain>
    </source>
</reference>
<proteinExistence type="inferred from homology"/>
<dbReference type="PANTHER" id="PTHR42953">
    <property type="entry name" value="HIGH-AFFINITY ZINC UPTAKE SYSTEM PROTEIN ZNUA-RELATED"/>
    <property type="match status" value="1"/>
</dbReference>
<dbReference type="GO" id="GO:0046872">
    <property type="term" value="F:metal ion binding"/>
    <property type="evidence" value="ECO:0007669"/>
    <property type="project" value="InterPro"/>
</dbReference>
<comment type="similarity">
    <text evidence="1">Belongs to the bacterial solute-binding protein 9 family.</text>
</comment>
<evidence type="ECO:0000313" key="4">
    <source>
        <dbReference type="EMBL" id="MCW0481692.1"/>
    </source>
</evidence>
<evidence type="ECO:0000313" key="5">
    <source>
        <dbReference type="Proteomes" id="UP001163821"/>
    </source>
</evidence>
<dbReference type="GO" id="GO:0030001">
    <property type="term" value="P:metal ion transport"/>
    <property type="evidence" value="ECO:0007669"/>
    <property type="project" value="InterPro"/>
</dbReference>
<accession>A0AA41YBI3</accession>
<dbReference type="PANTHER" id="PTHR42953:SF3">
    <property type="entry name" value="HIGH-AFFINITY ZINC UPTAKE SYSTEM PROTEIN ZNUA"/>
    <property type="match status" value="1"/>
</dbReference>
<gene>
    <name evidence="4" type="ORF">N2K84_03050</name>
</gene>
<dbReference type="InterPro" id="IPR006127">
    <property type="entry name" value="ZnuA-like"/>
</dbReference>
<dbReference type="SUPFAM" id="SSF53807">
    <property type="entry name" value="Helical backbone' metal receptor"/>
    <property type="match status" value="1"/>
</dbReference>
<comment type="caution">
    <text evidence="4">The sequence shown here is derived from an EMBL/GenBank/DDBJ whole genome shotgun (WGS) entry which is preliminary data.</text>
</comment>
<evidence type="ECO:0000256" key="2">
    <source>
        <dbReference type="ARBA" id="ARBA00022448"/>
    </source>
</evidence>
<dbReference type="PROSITE" id="PS51257">
    <property type="entry name" value="PROKAR_LIPOPROTEIN"/>
    <property type="match status" value="1"/>
</dbReference>
<protein>
    <submittedName>
        <fullName evidence="4">Zinc ABC transporter substrate-binding protein</fullName>
    </submittedName>
</protein>
<dbReference type="Gene3D" id="3.40.50.1980">
    <property type="entry name" value="Nitrogenase molybdenum iron protein domain"/>
    <property type="match status" value="2"/>
</dbReference>
<sequence length="287" mass="32209">MRKIILFILILGFGCTTPPTTDKPIVAVSILPQKFFVEKIAGNLAEVRVLVPPGASPELYSLMPSQMKDLAAAKLWLRIGKIGFEEGWVEKIQQSSPGLKIVNTSVQADWIAGEEEVHGDHVHLHGIDPHIWVSPGEVRKIVAETYLALVNLFPEQKDLLEANHNRFQHEIDELDTELKSKFDQLPGKKFLIFHPALTYLARDYGLEQIALEVDGKEPSPSHLRSLVELAKAENIRVIFIQKESNADNTRQLAREIGGEVVQVDPLNEAWDQQLREIANKITQATKP</sequence>
<dbReference type="Pfam" id="PF01297">
    <property type="entry name" value="ZnuA"/>
    <property type="match status" value="1"/>
</dbReference>
<name>A0AA41YBI3_9BACT</name>
<dbReference type="InterPro" id="IPR050492">
    <property type="entry name" value="Bact_metal-bind_prot9"/>
</dbReference>
<dbReference type="Proteomes" id="UP001163821">
    <property type="component" value="Unassembled WGS sequence"/>
</dbReference>
<keyword evidence="5" id="KW-1185">Reference proteome</keyword>
<evidence type="ECO:0000256" key="1">
    <source>
        <dbReference type="ARBA" id="ARBA00011028"/>
    </source>
</evidence>
<organism evidence="4 5">
    <name type="scientific">Gaoshiqia sediminis</name>
    <dbReference type="NCBI Taxonomy" id="2986998"/>
    <lineage>
        <taxon>Bacteria</taxon>
        <taxon>Pseudomonadati</taxon>
        <taxon>Bacteroidota</taxon>
        <taxon>Bacteroidia</taxon>
        <taxon>Marinilabiliales</taxon>
        <taxon>Prolixibacteraceae</taxon>
        <taxon>Gaoshiqia</taxon>
    </lineage>
</organism>
<dbReference type="AlphaFoldDB" id="A0AA41YBI3"/>
<evidence type="ECO:0000256" key="3">
    <source>
        <dbReference type="ARBA" id="ARBA00022729"/>
    </source>
</evidence>
<keyword evidence="3" id="KW-0732">Signal</keyword>
<keyword evidence="2" id="KW-0813">Transport</keyword>
<dbReference type="EMBL" id="JAPAAF010000002">
    <property type="protein sequence ID" value="MCW0481692.1"/>
    <property type="molecule type" value="Genomic_DNA"/>
</dbReference>
<dbReference type="RefSeq" id="WP_282590301.1">
    <property type="nucleotide sequence ID" value="NZ_JAPAAF010000002.1"/>
</dbReference>